<sequence>MVEMDNVCDPARLLLSRVNDSHQALRHWETVITGYTNGSGRLNTIDIDHGLTIHIMPMGHGEHLFSVFQRLTSETTFEDAGPFYVLGNDRWYIVLWPESPTCSVIVMIHLA</sequence>
<organism evidence="1">
    <name type="scientific">Fusarium oxysporum (strain Fo5176)</name>
    <name type="common">Fusarium vascular wilt</name>
    <dbReference type="NCBI Taxonomy" id="660025"/>
    <lineage>
        <taxon>Eukaryota</taxon>
        <taxon>Fungi</taxon>
        <taxon>Dikarya</taxon>
        <taxon>Ascomycota</taxon>
        <taxon>Pezizomycotina</taxon>
        <taxon>Sordariomycetes</taxon>
        <taxon>Hypocreomycetidae</taxon>
        <taxon>Hypocreales</taxon>
        <taxon>Nectriaceae</taxon>
        <taxon>Fusarium</taxon>
        <taxon>Fusarium oxysporum species complex</taxon>
    </lineage>
</organism>
<protein>
    <submittedName>
        <fullName evidence="1">Uncharacterized protein</fullName>
    </submittedName>
</protein>
<name>F9G3S0_FUSOF</name>
<gene>
    <name evidence="1" type="ORF">FOXB_13302</name>
</gene>
<accession>F9G3S0</accession>
<proteinExistence type="predicted"/>
<evidence type="ECO:0000313" key="1">
    <source>
        <dbReference type="EMBL" id="EGU76178.1"/>
    </source>
</evidence>
<dbReference type="AlphaFoldDB" id="F9G3S0"/>
<comment type="caution">
    <text evidence="1">The sequence shown here is derived from an EMBL/GenBank/DDBJ whole genome shotgun (WGS) entry which is preliminary data.</text>
</comment>
<dbReference type="EMBL" id="AFQF01003339">
    <property type="protein sequence ID" value="EGU76178.1"/>
    <property type="molecule type" value="Genomic_DNA"/>
</dbReference>
<reference evidence="1" key="1">
    <citation type="journal article" date="2012" name="Mol. Plant Microbe Interact.">
        <title>A highly conserved effector in Fusarium oxysporum is required for full virulence on Arabidopsis.</title>
        <authorList>
            <person name="Thatcher L.F."/>
            <person name="Gardiner D.M."/>
            <person name="Kazan K."/>
            <person name="Manners J."/>
        </authorList>
    </citation>
    <scope>NUCLEOTIDE SEQUENCE [LARGE SCALE GENOMIC DNA]</scope>
    <source>
        <strain evidence="1">Fo5176</strain>
    </source>
</reference>